<dbReference type="EMBL" id="JACAZI010000018">
    <property type="protein sequence ID" value="KAF7341324.1"/>
    <property type="molecule type" value="Genomic_DNA"/>
</dbReference>
<evidence type="ECO:0000313" key="4">
    <source>
        <dbReference type="Proteomes" id="UP000620124"/>
    </source>
</evidence>
<sequence>MYQQLSVEDGDGPNYENFTAAPARRGSRTILALLLVIFLETTLLLTGALHRERVAPPKLYTPVHGVLEDVIQVFPHDDTFLQEPSPALDEAWDNLQQYSKLRLPRSEAMLFPNKTSGIAGDPGYYMAELEIYHQLHCLVEWNTSPGGRYLWVLQNQIRQALHPTYYPNWGMHTIGSRESHIDHCVERIRQGLMCNVDTSVLVWEWNPTFNETRVRLRVPHQCKNFTKIHEWTRDKLMTSFDRYTHVPDDLPTPPPIY</sequence>
<comment type="similarity">
    <text evidence="1">Belongs to the ustYa family.</text>
</comment>
<dbReference type="AlphaFoldDB" id="A0A8H6XIK6"/>
<reference evidence="3" key="1">
    <citation type="submission" date="2020-05" db="EMBL/GenBank/DDBJ databases">
        <title>Mycena genomes resolve the evolution of fungal bioluminescence.</title>
        <authorList>
            <person name="Tsai I.J."/>
        </authorList>
    </citation>
    <scope>NUCLEOTIDE SEQUENCE</scope>
    <source>
        <strain evidence="3">CCC161011</strain>
    </source>
</reference>
<keyword evidence="2" id="KW-1133">Transmembrane helix</keyword>
<evidence type="ECO:0000256" key="1">
    <source>
        <dbReference type="ARBA" id="ARBA00035112"/>
    </source>
</evidence>
<accession>A0A8H6XIK6</accession>
<feature type="transmembrane region" description="Helical" evidence="2">
    <location>
        <begin position="30"/>
        <end position="49"/>
    </location>
</feature>
<protein>
    <submittedName>
        <fullName evidence="3">Uncharacterized protein</fullName>
    </submittedName>
</protein>
<dbReference type="PANTHER" id="PTHR33365">
    <property type="entry name" value="YALI0B05434P"/>
    <property type="match status" value="1"/>
</dbReference>
<evidence type="ECO:0000313" key="3">
    <source>
        <dbReference type="EMBL" id="KAF7341324.1"/>
    </source>
</evidence>
<dbReference type="OrthoDB" id="3687641at2759"/>
<dbReference type="Proteomes" id="UP000620124">
    <property type="component" value="Unassembled WGS sequence"/>
</dbReference>
<organism evidence="3 4">
    <name type="scientific">Mycena venus</name>
    <dbReference type="NCBI Taxonomy" id="2733690"/>
    <lineage>
        <taxon>Eukaryota</taxon>
        <taxon>Fungi</taxon>
        <taxon>Dikarya</taxon>
        <taxon>Basidiomycota</taxon>
        <taxon>Agaricomycotina</taxon>
        <taxon>Agaricomycetes</taxon>
        <taxon>Agaricomycetidae</taxon>
        <taxon>Agaricales</taxon>
        <taxon>Marasmiineae</taxon>
        <taxon>Mycenaceae</taxon>
        <taxon>Mycena</taxon>
    </lineage>
</organism>
<keyword evidence="2" id="KW-0812">Transmembrane</keyword>
<dbReference type="PANTHER" id="PTHR33365:SF12">
    <property type="entry name" value="TAT PATHWAY SIGNAL SEQUENCE"/>
    <property type="match status" value="1"/>
</dbReference>
<dbReference type="GO" id="GO:0043386">
    <property type="term" value="P:mycotoxin biosynthetic process"/>
    <property type="evidence" value="ECO:0007669"/>
    <property type="project" value="InterPro"/>
</dbReference>
<dbReference type="Pfam" id="PF11807">
    <property type="entry name" value="UstYa"/>
    <property type="match status" value="1"/>
</dbReference>
<comment type="caution">
    <text evidence="3">The sequence shown here is derived from an EMBL/GenBank/DDBJ whole genome shotgun (WGS) entry which is preliminary data.</text>
</comment>
<dbReference type="InterPro" id="IPR021765">
    <property type="entry name" value="UstYa-like"/>
</dbReference>
<name>A0A8H6XIK6_9AGAR</name>
<gene>
    <name evidence="3" type="ORF">MVEN_01868700</name>
</gene>
<evidence type="ECO:0000256" key="2">
    <source>
        <dbReference type="SAM" id="Phobius"/>
    </source>
</evidence>
<keyword evidence="4" id="KW-1185">Reference proteome</keyword>
<keyword evidence="2" id="KW-0472">Membrane</keyword>
<proteinExistence type="inferred from homology"/>